<keyword evidence="7" id="KW-1185">Reference proteome</keyword>
<evidence type="ECO:0000256" key="3">
    <source>
        <dbReference type="ARBA" id="ARBA00022989"/>
    </source>
</evidence>
<gene>
    <name evidence="6" type="ORF">MHL29_00465</name>
</gene>
<keyword evidence="3 5" id="KW-1133">Transmembrane helix</keyword>
<feature type="transmembrane region" description="Helical" evidence="5">
    <location>
        <begin position="116"/>
        <end position="135"/>
    </location>
</feature>
<feature type="transmembrane region" description="Helical" evidence="5">
    <location>
        <begin position="156"/>
        <end position="181"/>
    </location>
</feature>
<evidence type="ECO:0000256" key="4">
    <source>
        <dbReference type="ARBA" id="ARBA00023136"/>
    </source>
</evidence>
<dbReference type="PANTHER" id="PTHR42723:SF1">
    <property type="entry name" value="CHLOROPHYLL SYNTHASE, CHLOROPLASTIC"/>
    <property type="match status" value="1"/>
</dbReference>
<comment type="subcellular location">
    <subcellularLocation>
        <location evidence="1">Membrane</location>
        <topology evidence="1">Multi-pass membrane protein</topology>
    </subcellularLocation>
</comment>
<dbReference type="Proteomes" id="UP001521931">
    <property type="component" value="Unassembled WGS sequence"/>
</dbReference>
<evidence type="ECO:0000313" key="6">
    <source>
        <dbReference type="EMBL" id="MCG7320373.1"/>
    </source>
</evidence>
<feature type="transmembrane region" description="Helical" evidence="5">
    <location>
        <begin position="273"/>
        <end position="292"/>
    </location>
</feature>
<evidence type="ECO:0000313" key="7">
    <source>
        <dbReference type="Proteomes" id="UP001521931"/>
    </source>
</evidence>
<keyword evidence="2 5" id="KW-0812">Transmembrane</keyword>
<reference evidence="6 7" key="1">
    <citation type="submission" date="2022-02" db="EMBL/GenBank/DDBJ databases">
        <title>Uncovering new skin microbiome diversity through culturing and metagenomics.</title>
        <authorList>
            <person name="Conlan S."/>
            <person name="Deming C."/>
            <person name="Nisc Comparative Sequencing Program N."/>
            <person name="Segre J.A."/>
        </authorList>
    </citation>
    <scope>NUCLEOTIDE SEQUENCE [LARGE SCALE GENOMIC DNA]</scope>
    <source>
        <strain evidence="6 7">ACRQZ</strain>
    </source>
</reference>
<feature type="transmembrane region" description="Helical" evidence="5">
    <location>
        <begin position="44"/>
        <end position="66"/>
    </location>
</feature>
<dbReference type="PANTHER" id="PTHR42723">
    <property type="entry name" value="CHLOROPHYLL SYNTHASE"/>
    <property type="match status" value="1"/>
</dbReference>
<organism evidence="6 7">
    <name type="scientific">Arsenicicoccus bolidensis</name>
    <dbReference type="NCBI Taxonomy" id="229480"/>
    <lineage>
        <taxon>Bacteria</taxon>
        <taxon>Bacillati</taxon>
        <taxon>Actinomycetota</taxon>
        <taxon>Actinomycetes</taxon>
        <taxon>Micrococcales</taxon>
        <taxon>Intrasporangiaceae</taxon>
        <taxon>Arsenicicoccus</taxon>
    </lineage>
</organism>
<dbReference type="InterPro" id="IPR050475">
    <property type="entry name" value="Prenyltransferase_related"/>
</dbReference>
<dbReference type="Pfam" id="PF01040">
    <property type="entry name" value="UbiA"/>
    <property type="match status" value="1"/>
</dbReference>
<name>A0ABS9PXM2_9MICO</name>
<feature type="transmembrane region" description="Helical" evidence="5">
    <location>
        <begin position="20"/>
        <end position="38"/>
    </location>
</feature>
<dbReference type="Gene3D" id="1.20.120.1780">
    <property type="entry name" value="UbiA prenyltransferase"/>
    <property type="match status" value="1"/>
</dbReference>
<evidence type="ECO:0000256" key="2">
    <source>
        <dbReference type="ARBA" id="ARBA00022692"/>
    </source>
</evidence>
<dbReference type="NCBIfam" id="NF009608">
    <property type="entry name" value="PRK13105.1"/>
    <property type="match status" value="1"/>
</dbReference>
<dbReference type="Gene3D" id="1.10.357.140">
    <property type="entry name" value="UbiA prenyltransferase"/>
    <property type="match status" value="1"/>
</dbReference>
<proteinExistence type="predicted"/>
<feature type="transmembrane region" description="Helical" evidence="5">
    <location>
        <begin position="92"/>
        <end position="110"/>
    </location>
</feature>
<dbReference type="EMBL" id="JAKRCV010000001">
    <property type="protein sequence ID" value="MCG7320373.1"/>
    <property type="molecule type" value="Genomic_DNA"/>
</dbReference>
<evidence type="ECO:0000256" key="5">
    <source>
        <dbReference type="SAM" id="Phobius"/>
    </source>
</evidence>
<comment type="caution">
    <text evidence="6">The sequence shown here is derived from an EMBL/GenBank/DDBJ whole genome shotgun (WGS) entry which is preliminary data.</text>
</comment>
<dbReference type="CDD" id="cd13966">
    <property type="entry name" value="PT_UbiA_4"/>
    <property type="match status" value="1"/>
</dbReference>
<keyword evidence="4 5" id="KW-0472">Membrane</keyword>
<dbReference type="InterPro" id="IPR044878">
    <property type="entry name" value="UbiA_sf"/>
</dbReference>
<protein>
    <submittedName>
        <fullName evidence="6">Prenyltransferase</fullName>
    </submittedName>
</protein>
<evidence type="ECO:0000256" key="1">
    <source>
        <dbReference type="ARBA" id="ARBA00004141"/>
    </source>
</evidence>
<accession>A0ABS9PXM2</accession>
<sequence length="293" mass="31894">MSQQSQQSRLGRLVASSRPLSWVNTAYPFGAAYLLTAGRLDLRAVVGIVFFLVPYNLLMYGVNDVFDYESDLRNPRKGGVEGIVLDRSLHRLTLWAAVLLPVPFVLWLLAHGSLAAGIVLAVSVAAVVAYSAPGLRFKERAFVDSMTSSTHFVSPAVYGVVLAGVALPWQGWVVLLAYFLWGMASHAFGAVQDVTADRAAGIGSVATVIGAQATVRLSARLYAATGLLLATTGRWGLLAALLVLPYLWMVWPYRSLSDEEAPRANGGWRRFLWINYVVGFLLTQLLIARWLVG</sequence>
<feature type="transmembrane region" description="Helical" evidence="5">
    <location>
        <begin position="235"/>
        <end position="253"/>
    </location>
</feature>
<dbReference type="RefSeq" id="WP_019286902.1">
    <property type="nucleotide sequence ID" value="NZ_DAMCTM010000006.1"/>
</dbReference>
<dbReference type="InterPro" id="IPR000537">
    <property type="entry name" value="UbiA_prenyltransferase"/>
</dbReference>
<feature type="transmembrane region" description="Helical" evidence="5">
    <location>
        <begin position="201"/>
        <end position="223"/>
    </location>
</feature>